<evidence type="ECO:0000313" key="3">
    <source>
        <dbReference type="Proteomes" id="UP000199675"/>
    </source>
</evidence>
<dbReference type="EMBL" id="FNNE01000005">
    <property type="protein sequence ID" value="SDW95193.1"/>
    <property type="molecule type" value="Genomic_DNA"/>
</dbReference>
<dbReference type="InterPro" id="IPR012659">
    <property type="entry name" value="CHP02444"/>
</dbReference>
<dbReference type="Proteomes" id="UP000199675">
    <property type="component" value="Unassembled WGS sequence"/>
</dbReference>
<dbReference type="RefSeq" id="WP_091812854.1">
    <property type="nucleotide sequence ID" value="NZ_FNNE01000005.1"/>
</dbReference>
<proteinExistence type="predicted"/>
<dbReference type="Pfam" id="PF09523">
    <property type="entry name" value="DUF2390"/>
    <property type="match status" value="1"/>
</dbReference>
<feature type="compositionally biased region" description="Polar residues" evidence="1">
    <location>
        <begin position="125"/>
        <end position="147"/>
    </location>
</feature>
<dbReference type="OrthoDB" id="5795846at2"/>
<gene>
    <name evidence="2" type="ORF">SAMN04487960_105132</name>
</gene>
<dbReference type="STRING" id="488533.SAMN04487960_105132"/>
<evidence type="ECO:0000313" key="2">
    <source>
        <dbReference type="EMBL" id="SDW95193.1"/>
    </source>
</evidence>
<protein>
    <submittedName>
        <fullName evidence="2">TIGR02444 family protein</fullName>
    </submittedName>
</protein>
<organism evidence="2 3">
    <name type="scientific">Marinobacter mobilis</name>
    <dbReference type="NCBI Taxonomy" id="488533"/>
    <lineage>
        <taxon>Bacteria</taxon>
        <taxon>Pseudomonadati</taxon>
        <taxon>Pseudomonadota</taxon>
        <taxon>Gammaproteobacteria</taxon>
        <taxon>Pseudomonadales</taxon>
        <taxon>Marinobacteraceae</taxon>
        <taxon>Marinobacter</taxon>
    </lineage>
</organism>
<evidence type="ECO:0000256" key="1">
    <source>
        <dbReference type="SAM" id="MobiDB-lite"/>
    </source>
</evidence>
<name>A0A1H2XQR5_9GAMM</name>
<keyword evidence="3" id="KW-1185">Reference proteome</keyword>
<accession>A0A1H2XQR5</accession>
<dbReference type="NCBIfam" id="TIGR02444">
    <property type="entry name" value="TIGR02444 family protein"/>
    <property type="match status" value="1"/>
</dbReference>
<sequence length="175" mass="19834">MTYNWDNLPASLALDNPLWRYALAAWRSPEVEHACLELQARHWCVSHILIAAWLGTQDRHYEGEAESVRQWREQITGILRAARKQIPRQQSALSPFRKQLASAELEAERVELALAYESLKRPGKTDSNGPAQPDLTRNNLLTASPTPNFDLDTERLVDALVRHLPQDSFNGADTP</sequence>
<feature type="region of interest" description="Disordered" evidence="1">
    <location>
        <begin position="121"/>
        <end position="147"/>
    </location>
</feature>
<reference evidence="2 3" key="1">
    <citation type="submission" date="2016-10" db="EMBL/GenBank/DDBJ databases">
        <authorList>
            <person name="de Groot N.N."/>
        </authorList>
    </citation>
    <scope>NUCLEOTIDE SEQUENCE [LARGE SCALE GENOMIC DNA]</scope>
    <source>
        <strain evidence="2 3">CGMCC 1.7059</strain>
    </source>
</reference>
<dbReference type="AlphaFoldDB" id="A0A1H2XQR5"/>